<dbReference type="EMBL" id="CP000530">
    <property type="protein sequence ID" value="ABM39500.1"/>
    <property type="molecule type" value="Genomic_DNA"/>
</dbReference>
<keyword evidence="2" id="KW-1185">Reference proteome</keyword>
<evidence type="ECO:0000313" key="2">
    <source>
        <dbReference type="Proteomes" id="UP000000644"/>
    </source>
</evidence>
<dbReference type="Proteomes" id="UP000000644">
    <property type="component" value="Plasmid pPNAP01"/>
</dbReference>
<dbReference type="AlphaFoldDB" id="A1VV22"/>
<gene>
    <name evidence="1" type="ordered locus">Pnap_4217</name>
</gene>
<name>A1VV22_POLNA</name>
<keyword evidence="1" id="KW-0614">Plasmid</keyword>
<sequence>MTSTRMFEVIIAGSNGQLPIAYPNSNGLDALKVMRALSTQGFRSTAETTALGITERLGLADMEAIYADQLDSALDDVQCLVERITQDIARLRDITIDPMNIVFGDNPAFEIRPASDGNLFNVLNKERGNVSVHYIHEGVKCDVFAQDSLEPIDTVSVQTTELVKLMESKIIT</sequence>
<reference evidence="2" key="1">
    <citation type="journal article" date="2009" name="Environ. Microbiol.">
        <title>The genome of Polaromonas naphthalenivorans strain CJ2, isolated from coal tar-contaminated sediment, reveals physiological and metabolic versatility and evolution through extensive horizontal gene transfer.</title>
        <authorList>
            <person name="Yagi J.M."/>
            <person name="Sims D."/>
            <person name="Brettin T."/>
            <person name="Bruce D."/>
            <person name="Madsen E.L."/>
        </authorList>
    </citation>
    <scope>NUCLEOTIDE SEQUENCE [LARGE SCALE GENOMIC DNA]</scope>
    <source>
        <strain evidence="2">CJ2</strain>
        <plasmid evidence="2">Plasmid pPNAP01</plasmid>
    </source>
</reference>
<accession>A1VV22</accession>
<dbReference type="KEGG" id="pna:Pnap_4217"/>
<dbReference type="RefSeq" id="WP_011797873.1">
    <property type="nucleotide sequence ID" value="NC_008757.1"/>
</dbReference>
<dbReference type="HOGENOM" id="CLU_1553856_0_0_4"/>
<protein>
    <submittedName>
        <fullName evidence="1">Uncharacterized protein</fullName>
    </submittedName>
</protein>
<organism evidence="1 2">
    <name type="scientific">Polaromonas naphthalenivorans (strain CJ2)</name>
    <dbReference type="NCBI Taxonomy" id="365044"/>
    <lineage>
        <taxon>Bacteria</taxon>
        <taxon>Pseudomonadati</taxon>
        <taxon>Pseudomonadota</taxon>
        <taxon>Betaproteobacteria</taxon>
        <taxon>Burkholderiales</taxon>
        <taxon>Comamonadaceae</taxon>
        <taxon>Polaromonas</taxon>
    </lineage>
</organism>
<evidence type="ECO:0000313" key="1">
    <source>
        <dbReference type="EMBL" id="ABM39500.1"/>
    </source>
</evidence>
<geneLocation type="plasmid" evidence="1 2">
    <name>pPNAP01</name>
</geneLocation>
<proteinExistence type="predicted"/>